<evidence type="ECO:0000256" key="2">
    <source>
        <dbReference type="SAM" id="Phobius"/>
    </source>
</evidence>
<gene>
    <name evidence="3" type="ORF">IWX90DRAFT_173993</name>
</gene>
<evidence type="ECO:0000313" key="3">
    <source>
        <dbReference type="EMBL" id="KAK8169345.1"/>
    </source>
</evidence>
<sequence>MQGGAGKNRTLPPEQARLSGSANMDQRLAGWRLDPFWCARDWSGTHPARGSAKNRDRRVSRTTRKRMSSRVWMCVGVLSQMLSLIMVDNARRLPLAEILCRELFEKGRPRQHALLMLAKFRRFGDETKTSGQVQVLGDDGLGGTGLGKAKLQRQVGNFGLSRLSLLDLHAVFG</sequence>
<feature type="region of interest" description="Disordered" evidence="1">
    <location>
        <begin position="1"/>
        <end position="20"/>
    </location>
</feature>
<keyword evidence="2" id="KW-1133">Transmembrane helix</keyword>
<organism evidence="3 4">
    <name type="scientific">Phyllosticta citrichinensis</name>
    <dbReference type="NCBI Taxonomy" id="1130410"/>
    <lineage>
        <taxon>Eukaryota</taxon>
        <taxon>Fungi</taxon>
        <taxon>Dikarya</taxon>
        <taxon>Ascomycota</taxon>
        <taxon>Pezizomycotina</taxon>
        <taxon>Dothideomycetes</taxon>
        <taxon>Dothideomycetes incertae sedis</taxon>
        <taxon>Botryosphaeriales</taxon>
        <taxon>Phyllostictaceae</taxon>
        <taxon>Phyllosticta</taxon>
    </lineage>
</organism>
<accession>A0ABR1XV91</accession>
<keyword evidence="4" id="KW-1185">Reference proteome</keyword>
<reference evidence="3 4" key="1">
    <citation type="journal article" date="2022" name="G3 (Bethesda)">
        <title>Enemy or ally: a genomic approach to elucidate the lifestyle of Phyllosticta citrichinaensis.</title>
        <authorList>
            <person name="Buijs V.A."/>
            <person name="Groenewald J.Z."/>
            <person name="Haridas S."/>
            <person name="LaButti K.M."/>
            <person name="Lipzen A."/>
            <person name="Martin F.M."/>
            <person name="Barry K."/>
            <person name="Grigoriev I.V."/>
            <person name="Crous P.W."/>
            <person name="Seidl M.F."/>
        </authorList>
    </citation>
    <scope>NUCLEOTIDE SEQUENCE [LARGE SCALE GENOMIC DNA]</scope>
    <source>
        <strain evidence="3 4">CBS 129764</strain>
    </source>
</reference>
<evidence type="ECO:0000313" key="4">
    <source>
        <dbReference type="Proteomes" id="UP001456524"/>
    </source>
</evidence>
<feature type="transmembrane region" description="Helical" evidence="2">
    <location>
        <begin position="67"/>
        <end position="87"/>
    </location>
</feature>
<name>A0ABR1XV91_9PEZI</name>
<comment type="caution">
    <text evidence="3">The sequence shown here is derived from an EMBL/GenBank/DDBJ whole genome shotgun (WGS) entry which is preliminary data.</text>
</comment>
<dbReference type="Proteomes" id="UP001456524">
    <property type="component" value="Unassembled WGS sequence"/>
</dbReference>
<evidence type="ECO:0000256" key="1">
    <source>
        <dbReference type="SAM" id="MobiDB-lite"/>
    </source>
</evidence>
<proteinExistence type="predicted"/>
<dbReference type="EMBL" id="JBBWUH010000004">
    <property type="protein sequence ID" value="KAK8169345.1"/>
    <property type="molecule type" value="Genomic_DNA"/>
</dbReference>
<keyword evidence="2" id="KW-0812">Transmembrane</keyword>
<keyword evidence="2" id="KW-0472">Membrane</keyword>
<protein>
    <submittedName>
        <fullName evidence="3">Uncharacterized protein</fullName>
    </submittedName>
</protein>